<sequence>MDGIHAGIGSVPTFFAAASPLAASALQLRAAAPDDLGGHLQALAEAGRLPEFLDSTALALDLAAADPTFAAELDDLLGRIRDALGELDLSRLPRVDRDQAEDVVARIEDHLGPTAQVPGGGLQAHEDAGGHLIERHVGWTEAQLVDRVRRENISAASSFADLPSAEALVAATQQENAGRIDAWLDGQGGNRLVVNAQFDAVTGISVARGENQATEVHSVRLVLERSGALDVGYRIVTGYPNAP</sequence>
<evidence type="ECO:0000313" key="3">
    <source>
        <dbReference type="Proteomes" id="UP001595892"/>
    </source>
</evidence>
<dbReference type="EMBL" id="JBHSGG010000030">
    <property type="protein sequence ID" value="MFC4728657.1"/>
    <property type="molecule type" value="Genomic_DNA"/>
</dbReference>
<keyword evidence="3" id="KW-1185">Reference proteome</keyword>
<dbReference type="InterPro" id="IPR041436">
    <property type="entry name" value="RNAse_A_bac"/>
</dbReference>
<organism evidence="2 3">
    <name type="scientific">Coralloluteibacterium thermophilum</name>
    <dbReference type="NCBI Taxonomy" id="2707049"/>
    <lineage>
        <taxon>Bacteria</taxon>
        <taxon>Pseudomonadati</taxon>
        <taxon>Pseudomonadota</taxon>
        <taxon>Gammaproteobacteria</taxon>
        <taxon>Lysobacterales</taxon>
        <taxon>Lysobacteraceae</taxon>
        <taxon>Coralloluteibacterium</taxon>
    </lineage>
</organism>
<name>A0ABV9NK07_9GAMM</name>
<dbReference type="CDD" id="cd20684">
    <property type="entry name" value="CdiA-CT_Yk_RNaseA-like"/>
    <property type="match status" value="1"/>
</dbReference>
<accession>A0ABV9NK07</accession>
<proteinExistence type="predicted"/>
<reference evidence="3" key="1">
    <citation type="journal article" date="2019" name="Int. J. Syst. Evol. Microbiol.">
        <title>The Global Catalogue of Microorganisms (GCM) 10K type strain sequencing project: providing services to taxonomists for standard genome sequencing and annotation.</title>
        <authorList>
            <consortium name="The Broad Institute Genomics Platform"/>
            <consortium name="The Broad Institute Genome Sequencing Center for Infectious Disease"/>
            <person name="Wu L."/>
            <person name="Ma J."/>
        </authorList>
    </citation>
    <scope>NUCLEOTIDE SEQUENCE [LARGE SCALE GENOMIC DNA]</scope>
    <source>
        <strain evidence="3">CGMCC 1.13574</strain>
    </source>
</reference>
<dbReference type="Proteomes" id="UP001595892">
    <property type="component" value="Unassembled WGS sequence"/>
</dbReference>
<dbReference type="RefSeq" id="WP_377004690.1">
    <property type="nucleotide sequence ID" value="NZ_JBHSGG010000030.1"/>
</dbReference>
<feature type="domain" description="Bacterial CdiA-CT RNAse A" evidence="1">
    <location>
        <begin position="130"/>
        <end position="240"/>
    </location>
</feature>
<protein>
    <submittedName>
        <fullName evidence="2">RNase A-like domain-containing protein</fullName>
    </submittedName>
</protein>
<dbReference type="Pfam" id="PF18431">
    <property type="entry name" value="RNAse_A_bac"/>
    <property type="match status" value="1"/>
</dbReference>
<evidence type="ECO:0000313" key="2">
    <source>
        <dbReference type="EMBL" id="MFC4728657.1"/>
    </source>
</evidence>
<gene>
    <name evidence="2" type="ORF">ACFO3Q_10800</name>
</gene>
<evidence type="ECO:0000259" key="1">
    <source>
        <dbReference type="Pfam" id="PF18431"/>
    </source>
</evidence>
<comment type="caution">
    <text evidence="2">The sequence shown here is derived from an EMBL/GenBank/DDBJ whole genome shotgun (WGS) entry which is preliminary data.</text>
</comment>